<organism evidence="1">
    <name type="scientific">uncultured Caudovirales phage</name>
    <dbReference type="NCBI Taxonomy" id="2100421"/>
    <lineage>
        <taxon>Viruses</taxon>
        <taxon>Duplodnaviria</taxon>
        <taxon>Heunggongvirae</taxon>
        <taxon>Uroviricota</taxon>
        <taxon>Caudoviricetes</taxon>
        <taxon>Peduoviridae</taxon>
        <taxon>Maltschvirus</taxon>
        <taxon>Maltschvirus maltsch</taxon>
    </lineage>
</organism>
<evidence type="ECO:0000313" key="1">
    <source>
        <dbReference type="EMBL" id="CAB4146597.1"/>
    </source>
</evidence>
<accession>A0A6J5MLS3</accession>
<name>A0A6J5MLS3_9CAUD</name>
<evidence type="ECO:0000313" key="4">
    <source>
        <dbReference type="EMBL" id="CAB4200047.1"/>
    </source>
</evidence>
<reference evidence="1" key="1">
    <citation type="submission" date="2020-04" db="EMBL/GenBank/DDBJ databases">
        <authorList>
            <person name="Chiriac C."/>
            <person name="Salcher M."/>
            <person name="Ghai R."/>
            <person name="Kavagutti S V."/>
        </authorList>
    </citation>
    <scope>NUCLEOTIDE SEQUENCE</scope>
</reference>
<dbReference type="EMBL" id="LR797110">
    <property type="protein sequence ID" value="CAB4187226.1"/>
    <property type="molecule type" value="Genomic_DNA"/>
</dbReference>
<protein>
    <submittedName>
        <fullName evidence="1">Uncharacterized protein</fullName>
    </submittedName>
</protein>
<proteinExistence type="predicted"/>
<evidence type="ECO:0000313" key="3">
    <source>
        <dbReference type="EMBL" id="CAB4187226.1"/>
    </source>
</evidence>
<evidence type="ECO:0000313" key="2">
    <source>
        <dbReference type="EMBL" id="CAB4177645.1"/>
    </source>
</evidence>
<dbReference type="EMBL" id="LR796467">
    <property type="protein sequence ID" value="CAB4146597.1"/>
    <property type="molecule type" value="Genomic_DNA"/>
</dbReference>
<dbReference type="EMBL" id="LR797301">
    <property type="protein sequence ID" value="CAB4200047.1"/>
    <property type="molecule type" value="Genomic_DNA"/>
</dbReference>
<sequence length="123" mass="13587">MLPLINGSTFMPDPSEIEGWVAAYPAVNVTNELLKMAAWLDANPKNRKTPAGIKRFCNSWLARAQDRGGSSPSTLFTGSTRSTQINADLVEISWVPQVAFESTKTYFLEKYGCYAIDGKLHTN</sequence>
<gene>
    <name evidence="2" type="ORF">UFOVP1008_25</name>
    <name evidence="3" type="ORF">UFOVP1160_21</name>
    <name evidence="4" type="ORF">UFOVP1352_29</name>
    <name evidence="1" type="ORF">UFOVP498_33</name>
</gene>
<dbReference type="EMBL" id="LR796954">
    <property type="protein sequence ID" value="CAB4177645.1"/>
    <property type="molecule type" value="Genomic_DNA"/>
</dbReference>